<dbReference type="InterPro" id="IPR011251">
    <property type="entry name" value="Luciferase-like_dom"/>
</dbReference>
<dbReference type="NCBIfam" id="TIGR03571">
    <property type="entry name" value="lucif_BA3436"/>
    <property type="match status" value="1"/>
</dbReference>
<evidence type="ECO:0000313" key="6">
    <source>
        <dbReference type="EMBL" id="MFC5518129.1"/>
    </source>
</evidence>
<dbReference type="InterPro" id="IPR020020">
    <property type="entry name" value="Luciferase-type_oxidoreductase"/>
</dbReference>
<dbReference type="EMBL" id="JBHSML010000013">
    <property type="protein sequence ID" value="MFC5518129.1"/>
    <property type="molecule type" value="Genomic_DNA"/>
</dbReference>
<keyword evidence="2" id="KW-0288">FMN</keyword>
<dbReference type="PANTHER" id="PTHR30011">
    <property type="entry name" value="ALKANESULFONATE MONOOXYGENASE-RELATED"/>
    <property type="match status" value="1"/>
</dbReference>
<comment type="caution">
    <text evidence="6">The sequence shown here is derived from an EMBL/GenBank/DDBJ whole genome shotgun (WGS) entry which is preliminary data.</text>
</comment>
<dbReference type="Proteomes" id="UP001596150">
    <property type="component" value="Unassembled WGS sequence"/>
</dbReference>
<reference evidence="7" key="1">
    <citation type="journal article" date="2019" name="Int. J. Syst. Evol. Microbiol.">
        <title>The Global Catalogue of Microorganisms (GCM) 10K type strain sequencing project: providing services to taxonomists for standard genome sequencing and annotation.</title>
        <authorList>
            <consortium name="The Broad Institute Genomics Platform"/>
            <consortium name="The Broad Institute Genome Sequencing Center for Infectious Disease"/>
            <person name="Wu L."/>
            <person name="Ma J."/>
        </authorList>
    </citation>
    <scope>NUCLEOTIDE SEQUENCE [LARGE SCALE GENOMIC DNA]</scope>
    <source>
        <strain evidence="7">KACC 12633</strain>
    </source>
</reference>
<keyword evidence="3" id="KW-0560">Oxidoreductase</keyword>
<evidence type="ECO:0000256" key="3">
    <source>
        <dbReference type="ARBA" id="ARBA00023002"/>
    </source>
</evidence>
<accession>A0ABW0PZX0</accession>
<gene>
    <name evidence="6" type="ORF">ACFPP9_20285</name>
</gene>
<evidence type="ECO:0000256" key="4">
    <source>
        <dbReference type="ARBA" id="ARBA00023033"/>
    </source>
</evidence>
<keyword evidence="4" id="KW-0503">Monooxygenase</keyword>
<name>A0ABW0PZX0_9HYPH</name>
<keyword evidence="1" id="KW-0285">Flavoprotein</keyword>
<dbReference type="PANTHER" id="PTHR30011:SF16">
    <property type="entry name" value="C2H2 FINGER DOMAIN TRANSCRIPTION FACTOR (EUROFUNG)-RELATED"/>
    <property type="match status" value="1"/>
</dbReference>
<evidence type="ECO:0000256" key="1">
    <source>
        <dbReference type="ARBA" id="ARBA00022630"/>
    </source>
</evidence>
<dbReference type="SUPFAM" id="SSF51679">
    <property type="entry name" value="Bacterial luciferase-like"/>
    <property type="match status" value="1"/>
</dbReference>
<evidence type="ECO:0000259" key="5">
    <source>
        <dbReference type="Pfam" id="PF00296"/>
    </source>
</evidence>
<evidence type="ECO:0000256" key="2">
    <source>
        <dbReference type="ARBA" id="ARBA00022643"/>
    </source>
</evidence>
<sequence length="347" mass="38365">MRTLIGERIPTHNSLTGLDALETSPLPYASQPAFARTFRADRLTLGLFLPIETFPGHLPSMEHQIERVRQAEALGFAAVWLRDIPLLDPNFGDVGQVYDPFVYLGYLAGQTREIALGTGAIVLPIRNPLHITKQATSVDQLSGGRLLMGVASGDRPVEFPAFGVDADARGEVFRDHLTIIREAQRNRFKPLHWNGGSLSGADLIPKAVTEEVPILVTGSSRQSLEWIAGNAHGWITYPRPPAQQKALIDSWRGHVRVQAGETFKPFVQSLYLDLAERPDTAPQPIHLGLRMGRDPLIAYLELLQAMGVNHVPFNLRFGSRPVPVVLEEMQRHVLPLFRPHPPGSPAI</sequence>
<feature type="domain" description="Luciferase-like" evidence="5">
    <location>
        <begin position="45"/>
        <end position="255"/>
    </location>
</feature>
<dbReference type="InterPro" id="IPR051260">
    <property type="entry name" value="Diverse_substr_monoxygenases"/>
</dbReference>
<proteinExistence type="predicted"/>
<dbReference type="Gene3D" id="3.20.20.30">
    <property type="entry name" value="Luciferase-like domain"/>
    <property type="match status" value="1"/>
</dbReference>
<protein>
    <submittedName>
        <fullName evidence="6">LLM class oxidoreductase</fullName>
    </submittedName>
</protein>
<dbReference type="RefSeq" id="WP_266343696.1">
    <property type="nucleotide sequence ID" value="NZ_JAPKNH010000003.1"/>
</dbReference>
<dbReference type="Pfam" id="PF00296">
    <property type="entry name" value="Bac_luciferase"/>
    <property type="match status" value="1"/>
</dbReference>
<evidence type="ECO:0000313" key="7">
    <source>
        <dbReference type="Proteomes" id="UP001596150"/>
    </source>
</evidence>
<organism evidence="6 7">
    <name type="scientific">Kaistia terrae</name>
    <dbReference type="NCBI Taxonomy" id="537017"/>
    <lineage>
        <taxon>Bacteria</taxon>
        <taxon>Pseudomonadati</taxon>
        <taxon>Pseudomonadota</taxon>
        <taxon>Alphaproteobacteria</taxon>
        <taxon>Hyphomicrobiales</taxon>
        <taxon>Kaistiaceae</taxon>
        <taxon>Kaistia</taxon>
    </lineage>
</organism>
<dbReference type="InterPro" id="IPR036661">
    <property type="entry name" value="Luciferase-like_sf"/>
</dbReference>
<keyword evidence="7" id="KW-1185">Reference proteome</keyword>